<accession>A0ABU6K6J5</accession>
<dbReference type="SUPFAM" id="SSF82693">
    <property type="entry name" value="Multidrug efflux transporter AcrB pore domain, PN1, PN2, PC1 and PC2 subdomains"/>
    <property type="match status" value="3"/>
</dbReference>
<dbReference type="InterPro" id="IPR027463">
    <property type="entry name" value="AcrB_DN_DC_subdom"/>
</dbReference>
<dbReference type="Pfam" id="PF00873">
    <property type="entry name" value="ACR_tran"/>
    <property type="match status" value="1"/>
</dbReference>
<feature type="transmembrane region" description="Helical" evidence="2">
    <location>
        <begin position="358"/>
        <end position="378"/>
    </location>
</feature>
<dbReference type="EMBL" id="JAYXHS010000002">
    <property type="protein sequence ID" value="MEC5386870.1"/>
    <property type="molecule type" value="Genomic_DNA"/>
</dbReference>
<dbReference type="Gene3D" id="3.30.70.1430">
    <property type="entry name" value="Multidrug efflux transporter AcrB pore domain"/>
    <property type="match status" value="2"/>
</dbReference>
<dbReference type="RefSeq" id="WP_327599827.1">
    <property type="nucleotide sequence ID" value="NZ_JAYXHS010000002.1"/>
</dbReference>
<feature type="transmembrane region" description="Helical" evidence="2">
    <location>
        <begin position="872"/>
        <end position="891"/>
    </location>
</feature>
<feature type="transmembrane region" description="Helical" evidence="2">
    <location>
        <begin position="842"/>
        <end position="865"/>
    </location>
</feature>
<keyword evidence="2" id="KW-1133">Transmembrane helix</keyword>
<reference evidence="3 4" key="1">
    <citation type="submission" date="2024-01" db="EMBL/GenBank/DDBJ databases">
        <title>Uliginosibacterium soil sp. nov.</title>
        <authorList>
            <person name="Lv Y."/>
        </authorList>
    </citation>
    <scope>NUCLEOTIDE SEQUENCE [LARGE SCALE GENOMIC DNA]</scope>
    <source>
        <strain evidence="3 4">H3</strain>
    </source>
</reference>
<feature type="transmembrane region" description="Helical" evidence="2">
    <location>
        <begin position="333"/>
        <end position="351"/>
    </location>
</feature>
<proteinExistence type="predicted"/>
<feature type="transmembrane region" description="Helical" evidence="2">
    <location>
        <begin position="461"/>
        <end position="479"/>
    </location>
</feature>
<dbReference type="SUPFAM" id="SSF82714">
    <property type="entry name" value="Multidrug efflux transporter AcrB TolC docking domain, DN and DC subdomains"/>
    <property type="match status" value="2"/>
</dbReference>
<dbReference type="Gene3D" id="3.30.70.1320">
    <property type="entry name" value="Multidrug efflux transporter AcrB pore domain like"/>
    <property type="match status" value="1"/>
</dbReference>
<feature type="transmembrane region" description="Helical" evidence="2">
    <location>
        <begin position="945"/>
        <end position="964"/>
    </location>
</feature>
<dbReference type="Gene3D" id="1.20.1640.10">
    <property type="entry name" value="Multidrug efflux transporter AcrB transmembrane domain"/>
    <property type="match status" value="2"/>
</dbReference>
<feature type="transmembrane region" description="Helical" evidence="2">
    <location>
        <begin position="429"/>
        <end position="449"/>
    </location>
</feature>
<protein>
    <submittedName>
        <fullName evidence="3">Efflux RND transporter permease subunit</fullName>
    </submittedName>
</protein>
<dbReference type="Gene3D" id="3.30.70.1440">
    <property type="entry name" value="Multidrug efflux transporter AcrB pore domain"/>
    <property type="match status" value="1"/>
</dbReference>
<sequence>MNFSAWSIRNPVPALLLFVVLSVAGILGLRNLGIQNFPDIELPTIIVSASLEGAAPEQLETEVARKIEDRLAALGGIEHIQSILTDGSSQIYVQFNIDKNLEEALSEVRNAVDGARADLPSNMTPPVVSKITTSGAAILTFTVESDRVDEQDLSWFVDNDVAKAMLSVPGVGKVSRIGGLDREVQVNLSPARMASLGATAQDISTQLKQTQQDASGGRGDIGNAIQSVRTLGAVQNAEQLAALDVPLADGRHVRLDQLGEVRDTVAERSALALADGKPVVGFEITRSKGASEVAVAQAVRKAVAKFSAAHPEVRISEAFNAVDPVQDNYRGSMHLLFEGAILAILVVWWFLRDWRATLVSATALPLSIIPTFAVMYFSGFSLNVLTLLALALVVGILVDDAIVEIENIVRHLGMGKKPYDAAMEAADEIGLAVIATTFALVAVFLPTAFMGGIPGKFFKQFGMTAAVAVVASLVVARLLTPMMAAYFLKPLKHAEEDGKLMKRYLGAVHWCMAHRKTTVAAAVAFFIGSIALVPLLPTGFVPPADLSQSRITLELQPGSTLEQTRDVAEQARRILKDMPDVTHVFSAIGVANAVGAFGMGGSADVRKATLTASLVHRSERSRKQSEIENEIRQRLQALPGTRVAIGAGGSGEKAQIVLAGNDAATLQAASRAVERELRTLKNIGNVTSGASLQRPEIQIHPDYARAADRGVTAQTLANAIRVATAGDFAMNLPKLNLPQRQVPIRVRLEKSARQDLETIGQLRIPGRSGSVTLASVADIGMGNGPAQINRLDRERNITIDVELAGRSVGDVTNEAARLPSLAKLPPGVKQLTSGDAERQAELFGSFGTAMAIGVMCIYVVLVLLFHDFLQPATILAALPLSVGGALIALLLTNNSFSMPSVIGLLMLMGIVSKNSILLVEYAVMARREHAMGRYEALVDACHKRARPILMTSIAMAAGMLPIAMGVGADPSFRAPMAIAVIGGVITSTFLSLLVIPVIFTYVDDLLQWLKKSVSGLRHGHAHPEETPPVLPDSQRP</sequence>
<dbReference type="InterPro" id="IPR001036">
    <property type="entry name" value="Acrflvin-R"/>
</dbReference>
<dbReference type="PANTHER" id="PTHR32063">
    <property type="match status" value="1"/>
</dbReference>
<feature type="transmembrane region" description="Helical" evidence="2">
    <location>
        <begin position="384"/>
        <end position="409"/>
    </location>
</feature>
<dbReference type="Proteomes" id="UP001331561">
    <property type="component" value="Unassembled WGS sequence"/>
</dbReference>
<feature type="region of interest" description="Disordered" evidence="1">
    <location>
        <begin position="1017"/>
        <end position="1036"/>
    </location>
</feature>
<dbReference type="PRINTS" id="PR00702">
    <property type="entry name" value="ACRIFLAVINRP"/>
</dbReference>
<comment type="caution">
    <text evidence="3">The sequence shown here is derived from an EMBL/GenBank/DDBJ whole genome shotgun (WGS) entry which is preliminary data.</text>
</comment>
<feature type="transmembrane region" description="Helical" evidence="2">
    <location>
        <begin position="903"/>
        <end position="924"/>
    </location>
</feature>
<evidence type="ECO:0000313" key="4">
    <source>
        <dbReference type="Proteomes" id="UP001331561"/>
    </source>
</evidence>
<dbReference type="PANTHER" id="PTHR32063:SF77">
    <property type="entry name" value="ACR FAMILY TRANSPORT PROTEIN"/>
    <property type="match status" value="1"/>
</dbReference>
<gene>
    <name evidence="3" type="ORF">VVD49_14140</name>
</gene>
<keyword evidence="2" id="KW-0472">Membrane</keyword>
<feature type="transmembrane region" description="Helical" evidence="2">
    <location>
        <begin position="976"/>
        <end position="1002"/>
    </location>
</feature>
<dbReference type="SUPFAM" id="SSF82866">
    <property type="entry name" value="Multidrug efflux transporter AcrB transmembrane domain"/>
    <property type="match status" value="2"/>
</dbReference>
<keyword evidence="4" id="KW-1185">Reference proteome</keyword>
<evidence type="ECO:0000313" key="3">
    <source>
        <dbReference type="EMBL" id="MEC5386870.1"/>
    </source>
</evidence>
<dbReference type="Gene3D" id="3.30.2090.10">
    <property type="entry name" value="Multidrug efflux transporter AcrB TolC docking domain, DN and DC subdomains"/>
    <property type="match status" value="2"/>
</dbReference>
<organism evidence="3 4">
    <name type="scientific">Uliginosibacterium silvisoli</name>
    <dbReference type="NCBI Taxonomy" id="3114758"/>
    <lineage>
        <taxon>Bacteria</taxon>
        <taxon>Pseudomonadati</taxon>
        <taxon>Pseudomonadota</taxon>
        <taxon>Betaproteobacteria</taxon>
        <taxon>Rhodocyclales</taxon>
        <taxon>Zoogloeaceae</taxon>
        <taxon>Uliginosibacterium</taxon>
    </lineage>
</organism>
<feature type="transmembrane region" description="Helical" evidence="2">
    <location>
        <begin position="519"/>
        <end position="540"/>
    </location>
</feature>
<keyword evidence="2" id="KW-0812">Transmembrane</keyword>
<evidence type="ECO:0000256" key="1">
    <source>
        <dbReference type="SAM" id="MobiDB-lite"/>
    </source>
</evidence>
<evidence type="ECO:0000256" key="2">
    <source>
        <dbReference type="SAM" id="Phobius"/>
    </source>
</evidence>
<name>A0ABU6K6J5_9RHOO</name>